<dbReference type="InterPro" id="IPR037523">
    <property type="entry name" value="VOC_core"/>
</dbReference>
<dbReference type="Proteomes" id="UP001305521">
    <property type="component" value="Chromosome"/>
</dbReference>
<name>A0ABZ0PHI6_9PROT</name>
<gene>
    <name evidence="2" type="ORF">R9Z33_22880</name>
</gene>
<reference evidence="2 3" key="1">
    <citation type="submission" date="2023-11" db="EMBL/GenBank/DDBJ databases">
        <title>Arctic aerobic anoxygenic photoheterotroph Sediminicoccus rosea KRV36 adapts its photosynthesis to long days of polar summer.</title>
        <authorList>
            <person name="Tomasch J."/>
            <person name="Kopejtka K."/>
            <person name="Bily T."/>
            <person name="Gardiner A.T."/>
            <person name="Gardian Z."/>
            <person name="Shivaramu S."/>
            <person name="Koblizek M."/>
            <person name="Engelhardt F."/>
            <person name="Kaftan D."/>
        </authorList>
    </citation>
    <scope>NUCLEOTIDE SEQUENCE [LARGE SCALE GENOMIC DNA]</scope>
    <source>
        <strain evidence="2 3">R-30</strain>
    </source>
</reference>
<dbReference type="Gene3D" id="3.10.180.10">
    <property type="entry name" value="2,3-Dihydroxybiphenyl 1,2-Dioxygenase, domain 1"/>
    <property type="match status" value="1"/>
</dbReference>
<organism evidence="2 3">
    <name type="scientific">Sediminicoccus rosea</name>
    <dbReference type="NCBI Taxonomy" id="1225128"/>
    <lineage>
        <taxon>Bacteria</taxon>
        <taxon>Pseudomonadati</taxon>
        <taxon>Pseudomonadota</taxon>
        <taxon>Alphaproteobacteria</taxon>
        <taxon>Acetobacterales</taxon>
        <taxon>Roseomonadaceae</taxon>
        <taxon>Sediminicoccus</taxon>
    </lineage>
</organism>
<dbReference type="InterPro" id="IPR029068">
    <property type="entry name" value="Glyas_Bleomycin-R_OHBP_Dase"/>
</dbReference>
<evidence type="ECO:0000313" key="3">
    <source>
        <dbReference type="Proteomes" id="UP001305521"/>
    </source>
</evidence>
<dbReference type="SUPFAM" id="SSF54593">
    <property type="entry name" value="Glyoxalase/Bleomycin resistance protein/Dihydroxybiphenyl dioxygenase"/>
    <property type="match status" value="1"/>
</dbReference>
<dbReference type="EMBL" id="CP137852">
    <property type="protein sequence ID" value="WPB84922.1"/>
    <property type="molecule type" value="Genomic_DNA"/>
</dbReference>
<feature type="domain" description="VOC" evidence="1">
    <location>
        <begin position="2"/>
        <end position="126"/>
    </location>
</feature>
<dbReference type="PROSITE" id="PS51819">
    <property type="entry name" value="VOC"/>
    <property type="match status" value="1"/>
</dbReference>
<dbReference type="RefSeq" id="WP_318648885.1">
    <property type="nucleotide sequence ID" value="NZ_CP137852.1"/>
</dbReference>
<proteinExistence type="predicted"/>
<evidence type="ECO:0000259" key="1">
    <source>
        <dbReference type="PROSITE" id="PS51819"/>
    </source>
</evidence>
<dbReference type="InterPro" id="IPR004360">
    <property type="entry name" value="Glyas_Fos-R_dOase_dom"/>
</dbReference>
<keyword evidence="3" id="KW-1185">Reference proteome</keyword>
<sequence length="129" mass="13553">MKLAWVIRYVPDAVATAGFYGRAFGLAPRFAAGEDFIAMETGATVLAFCREGFVTSGMGLAFTPTRPDAKPPGEEIAFEVEDVPAAHARALAAGAVEVLAPVEKPWGQVVSYLRDPNGALVELCTAIPA</sequence>
<accession>A0ABZ0PHI6</accession>
<evidence type="ECO:0000313" key="2">
    <source>
        <dbReference type="EMBL" id="WPB84922.1"/>
    </source>
</evidence>
<protein>
    <submittedName>
        <fullName evidence="2">VOC family protein</fullName>
    </submittedName>
</protein>
<dbReference type="Pfam" id="PF00903">
    <property type="entry name" value="Glyoxalase"/>
    <property type="match status" value="1"/>
</dbReference>